<evidence type="ECO:0000256" key="8">
    <source>
        <dbReference type="ARBA" id="ARBA00023136"/>
    </source>
</evidence>
<keyword evidence="9 10" id="KW-0739">Sodium transport</keyword>
<keyword evidence="8 10" id="KW-0472">Membrane</keyword>
<sequence>MDAIAISLTLLLIVVLSGFVGRSLIRVPLPLVQIAFGAIAGLAPQLEIDLNPEVFFLLLVPPLLFIDGWRIPTDELVRDRWNILHMALGLVVATVVLVGAFIAWLVPGFPLGAALALAAALAPTDPIAVTSIARRVPIPRRVMNLLEAESLLNDATGLICLRFAVAFLLTGSFSALSASATFFWVAGAGLGVGFVITFAIVKAKTWIAARIGEDPGSQIVVSLLIPFVAYLLAEAVSASGLFAAVAAGVTMARAEATGAALGATRIQRSAVWDSVQFVANGIVFVLLGEQLPLILTKAQSTVADTGHHSLWWPLMLIVAIYAVMFALRLVWVWVSVIVSRRGAQRDTAREWRLIAATALAGSRGAITFAGILTLPVALSDGAPFVQRDLVILIAMGVIVLSLITAAIGLPLLLSSAAGLPPQDRSQERAARTAAATAALSEIARISALHIAPDTEADAYGAAASLVSKLYLQRLEALGRQTEGEATARPDTRVLREVQLAAVRAERKSVFLMRRQKSIGAITARRLVRELDLLEAHYEI</sequence>
<keyword evidence="5 10" id="KW-1133">Transmembrane helix</keyword>
<evidence type="ECO:0000256" key="6">
    <source>
        <dbReference type="ARBA" id="ARBA00023053"/>
    </source>
</evidence>
<dbReference type="PANTHER" id="PTHR10110">
    <property type="entry name" value="SODIUM/HYDROGEN EXCHANGER"/>
    <property type="match status" value="1"/>
</dbReference>
<accession>A0A2G8RHH1</accession>
<dbReference type="GO" id="GO:0098719">
    <property type="term" value="P:sodium ion import across plasma membrane"/>
    <property type="evidence" value="ECO:0007669"/>
    <property type="project" value="TreeGrafter"/>
</dbReference>
<dbReference type="GO" id="GO:0051453">
    <property type="term" value="P:regulation of intracellular pH"/>
    <property type="evidence" value="ECO:0007669"/>
    <property type="project" value="TreeGrafter"/>
</dbReference>
<comment type="subcellular location">
    <subcellularLocation>
        <location evidence="10">Cell inner membrane</location>
        <topology evidence="10">Multi-pass membrane protein</topology>
    </subcellularLocation>
    <subcellularLocation>
        <location evidence="1">Cell membrane</location>
        <topology evidence="1">Multi-pass membrane protein</topology>
    </subcellularLocation>
</comment>
<name>A0A2G8RHH1_9RHOB</name>
<keyword evidence="4 10" id="KW-0812">Transmembrane</keyword>
<dbReference type="RefSeq" id="WP_099910274.1">
    <property type="nucleotide sequence ID" value="NZ_AWWI01000050.1"/>
</dbReference>
<dbReference type="InterPro" id="IPR018422">
    <property type="entry name" value="Cation/H_exchanger_CPA1"/>
</dbReference>
<dbReference type="NCBIfam" id="TIGR00831">
    <property type="entry name" value="a_cpa1"/>
    <property type="match status" value="1"/>
</dbReference>
<evidence type="ECO:0000256" key="10">
    <source>
        <dbReference type="RuleBase" id="RU366002"/>
    </source>
</evidence>
<feature type="transmembrane region" description="Helical" evidence="10">
    <location>
        <begin position="353"/>
        <end position="377"/>
    </location>
</feature>
<dbReference type="GO" id="GO:0015385">
    <property type="term" value="F:sodium:proton antiporter activity"/>
    <property type="evidence" value="ECO:0007669"/>
    <property type="project" value="InterPro"/>
</dbReference>
<evidence type="ECO:0000313" key="12">
    <source>
        <dbReference type="EMBL" id="PIL20933.1"/>
    </source>
</evidence>
<dbReference type="EMBL" id="AWWI01000050">
    <property type="protein sequence ID" value="PIL20933.1"/>
    <property type="molecule type" value="Genomic_DNA"/>
</dbReference>
<dbReference type="InterPro" id="IPR006153">
    <property type="entry name" value="Cation/H_exchanger_TM"/>
</dbReference>
<keyword evidence="6 10" id="KW-0915">Sodium</keyword>
<keyword evidence="10" id="KW-0997">Cell inner membrane</keyword>
<reference evidence="12 13" key="1">
    <citation type="submission" date="2013-09" db="EMBL/GenBank/DDBJ databases">
        <title>Genome sequencing of Phaeobacter antarcticus sp. nov. SM1211.</title>
        <authorList>
            <person name="Zhang X.-Y."/>
            <person name="Liu C."/>
            <person name="Chen X.-L."/>
            <person name="Xie B.-B."/>
            <person name="Qin Q.-L."/>
            <person name="Rong J.-C."/>
            <person name="Zhang Y.-Z."/>
        </authorList>
    </citation>
    <scope>NUCLEOTIDE SEQUENCE [LARGE SCALE GENOMIC DNA]</scope>
    <source>
        <strain evidence="12 13">SM1211</strain>
    </source>
</reference>
<feature type="domain" description="Cation/H+ exchanger transmembrane" evidence="11">
    <location>
        <begin position="12"/>
        <end position="413"/>
    </location>
</feature>
<comment type="function">
    <text evidence="10">Na(+)/H(+) antiporter that extrudes sodium in exchange for external protons.</text>
</comment>
<evidence type="ECO:0000256" key="5">
    <source>
        <dbReference type="ARBA" id="ARBA00022989"/>
    </source>
</evidence>
<feature type="transmembrane region" description="Helical" evidence="10">
    <location>
        <begin position="215"/>
        <end position="233"/>
    </location>
</feature>
<feature type="transmembrane region" description="Helical" evidence="10">
    <location>
        <begin position="182"/>
        <end position="203"/>
    </location>
</feature>
<dbReference type="Pfam" id="PF00999">
    <property type="entry name" value="Na_H_Exchanger"/>
    <property type="match status" value="1"/>
</dbReference>
<protein>
    <recommendedName>
        <fullName evidence="11">Cation/H+ exchanger transmembrane domain-containing protein</fullName>
    </recommendedName>
</protein>
<feature type="transmembrane region" description="Helical" evidence="10">
    <location>
        <begin position="83"/>
        <end position="106"/>
    </location>
</feature>
<evidence type="ECO:0000256" key="7">
    <source>
        <dbReference type="ARBA" id="ARBA00023065"/>
    </source>
</evidence>
<dbReference type="GO" id="GO:0005886">
    <property type="term" value="C:plasma membrane"/>
    <property type="evidence" value="ECO:0007669"/>
    <property type="project" value="UniProtKB-SubCell"/>
</dbReference>
<evidence type="ECO:0000256" key="9">
    <source>
        <dbReference type="ARBA" id="ARBA00023201"/>
    </source>
</evidence>
<dbReference type="Gene3D" id="6.10.140.1330">
    <property type="match status" value="1"/>
</dbReference>
<comment type="similarity">
    <text evidence="10">Belongs to the monovalent cation:proton antiporter 1 (CPA1) transporter (TC 2.A.36) family.</text>
</comment>
<gene>
    <name evidence="12" type="ORF">P775_07145</name>
</gene>
<dbReference type="OrthoDB" id="9809206at2"/>
<evidence type="ECO:0000256" key="4">
    <source>
        <dbReference type="ARBA" id="ARBA00022692"/>
    </source>
</evidence>
<dbReference type="GO" id="GO:0015386">
    <property type="term" value="F:potassium:proton antiporter activity"/>
    <property type="evidence" value="ECO:0007669"/>
    <property type="project" value="TreeGrafter"/>
</dbReference>
<keyword evidence="2 10" id="KW-0813">Transport</keyword>
<dbReference type="InterPro" id="IPR004705">
    <property type="entry name" value="Cation/H_exchanger_CPA1_bac"/>
</dbReference>
<keyword evidence="3" id="KW-1003">Cell membrane</keyword>
<organism evidence="12 13">
    <name type="scientific">Puniceibacterium antarcticum</name>
    <dbReference type="NCBI Taxonomy" id="1206336"/>
    <lineage>
        <taxon>Bacteria</taxon>
        <taxon>Pseudomonadati</taxon>
        <taxon>Pseudomonadota</taxon>
        <taxon>Alphaproteobacteria</taxon>
        <taxon>Rhodobacterales</taxon>
        <taxon>Paracoccaceae</taxon>
        <taxon>Puniceibacterium</taxon>
    </lineage>
</organism>
<evidence type="ECO:0000259" key="11">
    <source>
        <dbReference type="Pfam" id="PF00999"/>
    </source>
</evidence>
<dbReference type="PANTHER" id="PTHR10110:SF86">
    <property type="entry name" value="SODIUM_HYDROGEN EXCHANGER 7"/>
    <property type="match status" value="1"/>
</dbReference>
<dbReference type="AlphaFoldDB" id="A0A2G8RHH1"/>
<evidence type="ECO:0000256" key="2">
    <source>
        <dbReference type="ARBA" id="ARBA00022448"/>
    </source>
</evidence>
<comment type="caution">
    <text evidence="12">The sequence shown here is derived from an EMBL/GenBank/DDBJ whole genome shotgun (WGS) entry which is preliminary data.</text>
</comment>
<evidence type="ECO:0000256" key="3">
    <source>
        <dbReference type="ARBA" id="ARBA00022475"/>
    </source>
</evidence>
<keyword evidence="13" id="KW-1185">Reference proteome</keyword>
<feature type="transmembrane region" description="Helical" evidence="10">
    <location>
        <begin position="310"/>
        <end position="333"/>
    </location>
</feature>
<feature type="transmembrane region" description="Helical" evidence="10">
    <location>
        <begin position="389"/>
        <end position="413"/>
    </location>
</feature>
<feature type="transmembrane region" description="Helical" evidence="10">
    <location>
        <begin position="155"/>
        <end position="176"/>
    </location>
</feature>
<proteinExistence type="inferred from homology"/>
<comment type="caution">
    <text evidence="10">Lacks conserved residue(s) required for the propagation of feature annotation.</text>
</comment>
<dbReference type="Proteomes" id="UP000231259">
    <property type="component" value="Unassembled WGS sequence"/>
</dbReference>
<feature type="transmembrane region" description="Helical" evidence="10">
    <location>
        <begin position="275"/>
        <end position="295"/>
    </location>
</feature>
<evidence type="ECO:0000256" key="1">
    <source>
        <dbReference type="ARBA" id="ARBA00004651"/>
    </source>
</evidence>
<keyword evidence="10" id="KW-0050">Antiport</keyword>
<keyword evidence="7 10" id="KW-0406">Ion transport</keyword>
<evidence type="ECO:0000313" key="13">
    <source>
        <dbReference type="Proteomes" id="UP000231259"/>
    </source>
</evidence>